<comment type="caution">
    <text evidence="7">The sequence shown here is derived from an EMBL/GenBank/DDBJ whole genome shotgun (WGS) entry which is preliminary data.</text>
</comment>
<dbReference type="FunFam" id="3.30.160.20:FF:000207">
    <property type="entry name" value="Uncharacterized protein"/>
    <property type="match status" value="1"/>
</dbReference>
<evidence type="ECO:0000313" key="7">
    <source>
        <dbReference type="EMBL" id="RVW79914.1"/>
    </source>
</evidence>
<keyword evidence="1" id="KW-0378">Hydrolase</keyword>
<dbReference type="CDD" id="cd00593">
    <property type="entry name" value="RIBOc"/>
    <property type="match status" value="1"/>
</dbReference>
<evidence type="ECO:0000259" key="5">
    <source>
        <dbReference type="PROSITE" id="PS50137"/>
    </source>
</evidence>
<reference evidence="7 8" key="1">
    <citation type="journal article" date="2018" name="PLoS Genet.">
        <title>Population sequencing reveals clonal diversity and ancestral inbreeding in the grapevine cultivar Chardonnay.</title>
        <authorList>
            <person name="Roach M.J."/>
            <person name="Johnson D.L."/>
            <person name="Bohlmann J."/>
            <person name="van Vuuren H.J."/>
            <person name="Jones S.J."/>
            <person name="Pretorius I.S."/>
            <person name="Schmidt S.A."/>
            <person name="Borneman A.R."/>
        </authorList>
    </citation>
    <scope>NUCLEOTIDE SEQUENCE [LARGE SCALE GENOMIC DNA]</scope>
    <source>
        <strain evidence="8">cv. Chardonnay</strain>
        <tissue evidence="7">Leaf</tissue>
    </source>
</reference>
<dbReference type="PROSITE" id="PS50142">
    <property type="entry name" value="RNASE_3_2"/>
    <property type="match status" value="1"/>
</dbReference>
<dbReference type="EMBL" id="QGNW01000273">
    <property type="protein sequence ID" value="RVW79914.1"/>
    <property type="molecule type" value="Genomic_DNA"/>
</dbReference>
<dbReference type="InterPro" id="IPR000999">
    <property type="entry name" value="RNase_III_dom"/>
</dbReference>
<dbReference type="InterPro" id="IPR036389">
    <property type="entry name" value="RNase_III_sf"/>
</dbReference>
<dbReference type="SMART" id="SM00358">
    <property type="entry name" value="DSRM"/>
    <property type="match status" value="1"/>
</dbReference>
<keyword evidence="2 3" id="KW-0694">RNA-binding</keyword>
<feature type="coiled-coil region" evidence="4">
    <location>
        <begin position="238"/>
        <end position="268"/>
    </location>
</feature>
<dbReference type="Pfam" id="PF00035">
    <property type="entry name" value="dsrm"/>
    <property type="match status" value="1"/>
</dbReference>
<evidence type="ECO:0000256" key="3">
    <source>
        <dbReference type="PROSITE-ProRule" id="PRU00266"/>
    </source>
</evidence>
<dbReference type="PANTHER" id="PTHR14950:SF49">
    <property type="entry name" value="RIBONUCLEASE 3-LIKE PROTEIN 2-RELATED"/>
    <property type="match status" value="1"/>
</dbReference>
<name>A0A438H5T3_VITVI</name>
<feature type="domain" description="RNase III" evidence="6">
    <location>
        <begin position="23"/>
        <end position="165"/>
    </location>
</feature>
<dbReference type="InterPro" id="IPR014720">
    <property type="entry name" value="dsRBD_dom"/>
</dbReference>
<dbReference type="PANTHER" id="PTHR14950">
    <property type="entry name" value="DICER-RELATED"/>
    <property type="match status" value="1"/>
</dbReference>
<dbReference type="PROSITE" id="PS50137">
    <property type="entry name" value="DS_RBD"/>
    <property type="match status" value="1"/>
</dbReference>
<dbReference type="SMART" id="SM00535">
    <property type="entry name" value="RIBOc"/>
    <property type="match status" value="1"/>
</dbReference>
<organism evidence="7 8">
    <name type="scientific">Vitis vinifera</name>
    <name type="common">Grape</name>
    <dbReference type="NCBI Taxonomy" id="29760"/>
    <lineage>
        <taxon>Eukaryota</taxon>
        <taxon>Viridiplantae</taxon>
        <taxon>Streptophyta</taxon>
        <taxon>Embryophyta</taxon>
        <taxon>Tracheophyta</taxon>
        <taxon>Spermatophyta</taxon>
        <taxon>Magnoliopsida</taxon>
        <taxon>eudicotyledons</taxon>
        <taxon>Gunneridae</taxon>
        <taxon>Pentapetalae</taxon>
        <taxon>rosids</taxon>
        <taxon>Vitales</taxon>
        <taxon>Vitaceae</taxon>
        <taxon>Viteae</taxon>
        <taxon>Vitis</taxon>
    </lineage>
</organism>
<proteinExistence type="predicted"/>
<dbReference type="Gene3D" id="3.30.160.20">
    <property type="match status" value="2"/>
</dbReference>
<dbReference type="SUPFAM" id="SSF54768">
    <property type="entry name" value="dsRNA-binding domain-like"/>
    <property type="match status" value="2"/>
</dbReference>
<protein>
    <submittedName>
        <fullName evidence="7">Ribonuclease 3-like protein 2</fullName>
    </submittedName>
</protein>
<gene>
    <name evidence="7" type="primary">RTL2_1</name>
    <name evidence="7" type="ORF">CK203_041390</name>
</gene>
<keyword evidence="4" id="KW-0175">Coiled coil</keyword>
<dbReference type="Pfam" id="PF00636">
    <property type="entry name" value="Ribonuclease_3"/>
    <property type="match status" value="1"/>
</dbReference>
<dbReference type="SUPFAM" id="SSF69065">
    <property type="entry name" value="RNase III domain-like"/>
    <property type="match status" value="1"/>
</dbReference>
<dbReference type="GO" id="GO:0003723">
    <property type="term" value="F:RNA binding"/>
    <property type="evidence" value="ECO:0007669"/>
    <property type="project" value="UniProtKB-UniRule"/>
</dbReference>
<evidence type="ECO:0000256" key="4">
    <source>
        <dbReference type="SAM" id="Coils"/>
    </source>
</evidence>
<sequence length="398" mass="44196">MSENTKEKDKSQKIMILPLFLLVSHDWKILGNQLKNKKLLEEALTHSSYTDSASYQRLEFIGDAALGCALSNYVFLAYPSLDPGQLSLIRAANISTEKLARVAVRVGLYQYVRHNAAALDDKVREFALAVQEEGDSVLYGGSVKAPKFLADIVESVAAAIYVDCNLICKFFGWGLLEPIVTHEALQQQPQPVTLLYELCQKDGKHVDIKHWRKGSKNIASVYVGGKFIASGSSDEKEIAKLNAAKEALQKLSSKLKDTEMTQNNLEINGSCEIDGAKQKLHEFCSKKKWPKPSYRRFFVLPSYLGAYCMASVYIGTTRTRKAKSNVSRLNDQIVLSKALVGIEKEVGPAHEKGFLCSVHIETVDGVLVMQGDTKPRVKDAENSAASFMICTLYESRYP</sequence>
<accession>A0A438H5T3</accession>
<evidence type="ECO:0000259" key="6">
    <source>
        <dbReference type="PROSITE" id="PS50142"/>
    </source>
</evidence>
<dbReference type="GO" id="GO:0006396">
    <property type="term" value="P:RNA processing"/>
    <property type="evidence" value="ECO:0007669"/>
    <property type="project" value="InterPro"/>
</dbReference>
<feature type="domain" description="DRBM" evidence="5">
    <location>
        <begin position="190"/>
        <end position="253"/>
    </location>
</feature>
<dbReference type="Proteomes" id="UP000288805">
    <property type="component" value="Unassembled WGS sequence"/>
</dbReference>
<dbReference type="GO" id="GO:0004525">
    <property type="term" value="F:ribonuclease III activity"/>
    <property type="evidence" value="ECO:0007669"/>
    <property type="project" value="InterPro"/>
</dbReference>
<evidence type="ECO:0000256" key="2">
    <source>
        <dbReference type="ARBA" id="ARBA00022884"/>
    </source>
</evidence>
<dbReference type="Gene3D" id="1.10.1520.10">
    <property type="entry name" value="Ribonuclease III domain"/>
    <property type="match status" value="1"/>
</dbReference>
<dbReference type="AlphaFoldDB" id="A0A438H5T3"/>
<evidence type="ECO:0000256" key="1">
    <source>
        <dbReference type="ARBA" id="ARBA00022801"/>
    </source>
</evidence>
<evidence type="ECO:0000313" key="8">
    <source>
        <dbReference type="Proteomes" id="UP000288805"/>
    </source>
</evidence>